<evidence type="ECO:0000313" key="3">
    <source>
        <dbReference type="EMBL" id="OGX92153.1"/>
    </source>
</evidence>
<feature type="chain" id="PRO_5009579756" description="VPDSG-CTERM protein sorting domain-containing protein" evidence="2">
    <location>
        <begin position="27"/>
        <end position="71"/>
    </location>
</feature>
<dbReference type="InterPro" id="IPR058207">
    <property type="entry name" value="PID_CTERM"/>
</dbReference>
<sequence>MKKNILFVALFGTVACFLLAVAPALAQDGPGSGGPTPNAPTAVPIDGGASILLASGVALGLKKLRERRRAR</sequence>
<evidence type="ECO:0000313" key="4">
    <source>
        <dbReference type="Proteomes" id="UP000177506"/>
    </source>
</evidence>
<dbReference type="AlphaFoldDB" id="A0A1G1TMQ7"/>
<gene>
    <name evidence="3" type="ORF">BEN49_03730</name>
</gene>
<keyword evidence="2" id="KW-0732">Signal</keyword>
<protein>
    <recommendedName>
        <fullName evidence="5">VPDSG-CTERM protein sorting domain-containing protein</fullName>
    </recommendedName>
</protein>
<feature type="signal peptide" evidence="2">
    <location>
        <begin position="1"/>
        <end position="26"/>
    </location>
</feature>
<keyword evidence="1" id="KW-0472">Membrane</keyword>
<keyword evidence="4" id="KW-1185">Reference proteome</keyword>
<feature type="transmembrane region" description="Helical" evidence="1">
    <location>
        <begin position="42"/>
        <end position="61"/>
    </location>
</feature>
<accession>A0A1G1TMQ7</accession>
<name>A0A1G1TMQ7_9BACT</name>
<evidence type="ECO:0008006" key="5">
    <source>
        <dbReference type="Google" id="ProtNLM"/>
    </source>
</evidence>
<dbReference type="PROSITE" id="PS51257">
    <property type="entry name" value="PROKAR_LIPOPROTEIN"/>
    <property type="match status" value="1"/>
</dbReference>
<dbReference type="RefSeq" id="WP_070739480.1">
    <property type="nucleotide sequence ID" value="NZ_MDZA01000011.1"/>
</dbReference>
<dbReference type="Proteomes" id="UP000177506">
    <property type="component" value="Unassembled WGS sequence"/>
</dbReference>
<comment type="caution">
    <text evidence="3">The sequence shown here is derived from an EMBL/GenBank/DDBJ whole genome shotgun (WGS) entry which is preliminary data.</text>
</comment>
<dbReference type="NCBIfam" id="NF046080">
    <property type="entry name" value="PID_CTERM"/>
    <property type="match status" value="1"/>
</dbReference>
<keyword evidence="1" id="KW-0812">Transmembrane</keyword>
<proteinExistence type="predicted"/>
<dbReference type="EMBL" id="MDZA01000011">
    <property type="protein sequence ID" value="OGX92153.1"/>
    <property type="molecule type" value="Genomic_DNA"/>
</dbReference>
<evidence type="ECO:0000256" key="2">
    <source>
        <dbReference type="SAM" id="SignalP"/>
    </source>
</evidence>
<evidence type="ECO:0000256" key="1">
    <source>
        <dbReference type="SAM" id="Phobius"/>
    </source>
</evidence>
<dbReference type="OrthoDB" id="886268at2"/>
<organism evidence="3 4">
    <name type="scientific">Hymenobacter coccineus</name>
    <dbReference type="NCBI Taxonomy" id="1908235"/>
    <lineage>
        <taxon>Bacteria</taxon>
        <taxon>Pseudomonadati</taxon>
        <taxon>Bacteroidota</taxon>
        <taxon>Cytophagia</taxon>
        <taxon>Cytophagales</taxon>
        <taxon>Hymenobacteraceae</taxon>
        <taxon>Hymenobacter</taxon>
    </lineage>
</organism>
<keyword evidence="1" id="KW-1133">Transmembrane helix</keyword>
<reference evidence="3 4" key="1">
    <citation type="submission" date="2016-08" db="EMBL/GenBank/DDBJ databases">
        <title>Hymenobacter coccineus sp. nov., Hymenobacter lapidarius sp. nov. and Hymenobacter glacialis sp. nov., isolated from Antarctic soil.</title>
        <authorList>
            <person name="Sedlacek I."/>
            <person name="Kralova S."/>
            <person name="Kyrova K."/>
            <person name="Maslanova I."/>
            <person name="Stankova E."/>
            <person name="Vrbovska V."/>
            <person name="Nemec M."/>
            <person name="Bartak M."/>
            <person name="Svec P."/>
            <person name="Busse H.-J."/>
            <person name="Pantucek R."/>
        </authorList>
    </citation>
    <scope>NUCLEOTIDE SEQUENCE [LARGE SCALE GENOMIC DNA]</scope>
    <source>
        <strain evidence="3 4">CCM 8649</strain>
    </source>
</reference>